<evidence type="ECO:0000256" key="14">
    <source>
        <dbReference type="ARBA" id="ARBA00031222"/>
    </source>
</evidence>
<evidence type="ECO:0000256" key="4">
    <source>
        <dbReference type="ARBA" id="ARBA00007372"/>
    </source>
</evidence>
<keyword evidence="11" id="KW-0496">Mitochondrion</keyword>
<evidence type="ECO:0000256" key="15">
    <source>
        <dbReference type="ARBA" id="ARBA00032739"/>
    </source>
</evidence>
<evidence type="ECO:0000313" key="18">
    <source>
        <dbReference type="Proteomes" id="UP001365542"/>
    </source>
</evidence>
<dbReference type="CDD" id="cd24141">
    <property type="entry name" value="NDUFS5-like"/>
    <property type="match status" value="1"/>
</dbReference>
<evidence type="ECO:0000256" key="8">
    <source>
        <dbReference type="ARBA" id="ARBA00022660"/>
    </source>
</evidence>
<accession>A0AAV9WTE2</accession>
<evidence type="ECO:0000256" key="11">
    <source>
        <dbReference type="ARBA" id="ARBA00023128"/>
    </source>
</evidence>
<keyword evidence="8" id="KW-0679">Respiratory chain</keyword>
<evidence type="ECO:0000256" key="6">
    <source>
        <dbReference type="ARBA" id="ARBA00013482"/>
    </source>
</evidence>
<dbReference type="GO" id="GO:0005743">
    <property type="term" value="C:mitochondrial inner membrane"/>
    <property type="evidence" value="ECO:0007669"/>
    <property type="project" value="UniProtKB-SubCell"/>
</dbReference>
<keyword evidence="18" id="KW-1185">Reference proteome</keyword>
<proteinExistence type="inferred from homology"/>
<organism evidence="17 18">
    <name type="scientific">Orbilia ellipsospora</name>
    <dbReference type="NCBI Taxonomy" id="2528407"/>
    <lineage>
        <taxon>Eukaryota</taxon>
        <taxon>Fungi</taxon>
        <taxon>Dikarya</taxon>
        <taxon>Ascomycota</taxon>
        <taxon>Pezizomycotina</taxon>
        <taxon>Orbiliomycetes</taxon>
        <taxon>Orbiliales</taxon>
        <taxon>Orbiliaceae</taxon>
        <taxon>Orbilia</taxon>
    </lineage>
</organism>
<protein>
    <recommendedName>
        <fullName evidence="6">NADH dehydrogenase [ubiquinone] iron-sulfur protein 5</fullName>
    </recommendedName>
    <alternativeName>
        <fullName evidence="14">Complex I-15 kDa</fullName>
    </alternativeName>
    <alternativeName>
        <fullName evidence="15">NADH-ubiquinone oxidoreductase 15 kDa subunit</fullName>
    </alternativeName>
</protein>
<dbReference type="GO" id="GO:0005758">
    <property type="term" value="C:mitochondrial intermembrane space"/>
    <property type="evidence" value="ECO:0007669"/>
    <property type="project" value="UniProtKB-SubCell"/>
</dbReference>
<evidence type="ECO:0000256" key="5">
    <source>
        <dbReference type="ARBA" id="ARBA00011261"/>
    </source>
</evidence>
<dbReference type="PANTHER" id="PTHR15224">
    <property type="entry name" value="NADH DEHYDROGENASE [UBIQUINONE] IRON-SULFUR PROTEIN 5"/>
    <property type="match status" value="1"/>
</dbReference>
<dbReference type="GO" id="GO:0032981">
    <property type="term" value="P:mitochondrial respiratory chain complex I assembly"/>
    <property type="evidence" value="ECO:0007669"/>
    <property type="project" value="TreeGrafter"/>
</dbReference>
<evidence type="ECO:0000256" key="10">
    <source>
        <dbReference type="ARBA" id="ARBA00022982"/>
    </source>
</evidence>
<comment type="similarity">
    <text evidence="4">Belongs to the complex I NDUFS5 subunit family.</text>
</comment>
<keyword evidence="12" id="KW-0472">Membrane</keyword>
<evidence type="ECO:0000256" key="3">
    <source>
        <dbReference type="ARBA" id="ARBA00004637"/>
    </source>
</evidence>
<feature type="disulfide bond" evidence="16">
    <location>
        <begin position="24"/>
        <end position="40"/>
    </location>
</feature>
<evidence type="ECO:0000256" key="9">
    <source>
        <dbReference type="ARBA" id="ARBA00022792"/>
    </source>
</evidence>
<evidence type="ECO:0000256" key="12">
    <source>
        <dbReference type="ARBA" id="ARBA00023136"/>
    </source>
</evidence>
<comment type="caution">
    <text evidence="17">The sequence shown here is derived from an EMBL/GenBank/DDBJ whole genome shotgun (WGS) entry which is preliminary data.</text>
</comment>
<dbReference type="InterPro" id="IPR019342">
    <property type="entry name" value="NADH_UbQ_OxRdtase_FeS-su5"/>
</dbReference>
<keyword evidence="10" id="KW-0249">Electron transport</keyword>
<keyword evidence="9" id="KW-0999">Mitochondrion inner membrane</keyword>
<evidence type="ECO:0000256" key="16">
    <source>
        <dbReference type="PIRSR" id="PIRSR619342-50"/>
    </source>
</evidence>
<comment type="subunit">
    <text evidence="5">Mammalian complex I is composed of 45 different subunits. This is a component of the iron-sulfur (IP) fragment of the enzyme.</text>
</comment>
<feature type="disulfide bond" evidence="16">
    <location>
        <begin position="14"/>
        <end position="50"/>
    </location>
</feature>
<keyword evidence="7" id="KW-0813">Transport</keyword>
<evidence type="ECO:0000256" key="1">
    <source>
        <dbReference type="ARBA" id="ARBA00003195"/>
    </source>
</evidence>
<gene>
    <name evidence="17" type="ORF">TWF694_005524</name>
</gene>
<comment type="function">
    <text evidence="1">Accessory subunit of the mitochondrial membrane respiratory chain NADH dehydrogenase (Complex I), that is believed not to be involved in catalysis. Complex I functions in the transfer of electrons from NADH to the respiratory chain. The immediate electron acceptor for the enzyme is believed to be ubiquinone.</text>
</comment>
<dbReference type="Proteomes" id="UP001365542">
    <property type="component" value="Unassembled WGS sequence"/>
</dbReference>
<evidence type="ECO:0000256" key="13">
    <source>
        <dbReference type="ARBA" id="ARBA00023157"/>
    </source>
</evidence>
<dbReference type="PANTHER" id="PTHR15224:SF1">
    <property type="entry name" value="NADH DEHYDROGENASE [UBIQUINONE] IRON-SULFUR PROTEIN 5"/>
    <property type="match status" value="1"/>
</dbReference>
<name>A0AAV9WTE2_9PEZI</name>
<sequence>MASGYGNNGGITRCFPFWQDVLACYIMNTTKESDANKYKCIGYREDYYECLHHTKEMEKVSRLNDAIKRYEMGLGHVRDDGEMAKLGLIKGSYDAKKTDLKPGTPWKN</sequence>
<evidence type="ECO:0000313" key="17">
    <source>
        <dbReference type="EMBL" id="KAK6525385.1"/>
    </source>
</evidence>
<dbReference type="EMBL" id="JAVHJO010000017">
    <property type="protein sequence ID" value="KAK6525385.1"/>
    <property type="molecule type" value="Genomic_DNA"/>
</dbReference>
<dbReference type="AlphaFoldDB" id="A0AAV9WTE2"/>
<reference evidence="17 18" key="1">
    <citation type="submission" date="2019-10" db="EMBL/GenBank/DDBJ databases">
        <authorList>
            <person name="Palmer J.M."/>
        </authorList>
    </citation>
    <scope>NUCLEOTIDE SEQUENCE [LARGE SCALE GENOMIC DNA]</scope>
    <source>
        <strain evidence="17 18">TWF694</strain>
    </source>
</reference>
<evidence type="ECO:0000256" key="2">
    <source>
        <dbReference type="ARBA" id="ARBA00004569"/>
    </source>
</evidence>
<keyword evidence="13 16" id="KW-1015">Disulfide bond</keyword>
<evidence type="ECO:0000256" key="7">
    <source>
        <dbReference type="ARBA" id="ARBA00022448"/>
    </source>
</evidence>
<comment type="subcellular location">
    <subcellularLocation>
        <location evidence="3">Mitochondrion inner membrane</location>
        <topology evidence="3">Peripheral membrane protein</topology>
    </subcellularLocation>
    <subcellularLocation>
        <location evidence="2">Mitochondrion intermembrane space</location>
    </subcellularLocation>
</comment>